<dbReference type="SUPFAM" id="SSF47240">
    <property type="entry name" value="Ferritin-like"/>
    <property type="match status" value="1"/>
</dbReference>
<dbReference type="InterPro" id="IPR009078">
    <property type="entry name" value="Ferritin-like_SF"/>
</dbReference>
<sequence length="349" mass="39643">MLKLRAEIIQEIRSKTSTTELHQYLQSAIRLEHSTIPPYLTALYSIKPGRNQEVARIILSIVREEMLHMTIAANVLNAIGGHPDINHSKFIPSYPGNLPMNIGDDLIVGLKPLSKEVLKDTFMRIEEPEDPINFPVKPNFLFLEKEGYATIGQFYQAIIDKLKELGRHCIKGNPNRQVVNEQWFPQDQLFAITNLDEAVEALTIIVEQGEGTHNSPLDPAGAYAHYYRFAEIYHGRRLQKDSTVKEGYSYSGEPVLLEEDGIWQLVENSKSKYYPKGSKALRLVDQFNYSYTNLLNGLHKTFNGEPQYLNTVMGLMYELKLQAQQMVEITDPTLGKQVAPAFEYAAVNV</sequence>
<evidence type="ECO:0000259" key="1">
    <source>
        <dbReference type="Pfam" id="PF12902"/>
    </source>
</evidence>
<dbReference type="EMBL" id="JAECZC010000057">
    <property type="protein sequence ID" value="MBH8565251.1"/>
    <property type="molecule type" value="Genomic_DNA"/>
</dbReference>
<keyword evidence="3" id="KW-1185">Reference proteome</keyword>
<dbReference type="Pfam" id="PF12902">
    <property type="entry name" value="Ferritin-like"/>
    <property type="match status" value="1"/>
</dbReference>
<dbReference type="Proteomes" id="UP000632766">
    <property type="component" value="Unassembled WGS sequence"/>
</dbReference>
<dbReference type="PANTHER" id="PTHR34400">
    <property type="match status" value="1"/>
</dbReference>
<proteinExistence type="predicted"/>
<dbReference type="AlphaFoldDB" id="A0A8J7LCZ5"/>
<dbReference type="RefSeq" id="WP_198127055.1">
    <property type="nucleotide sequence ID" value="NZ_JAECZC010000057.1"/>
</dbReference>
<accession>A0A8J7LCZ5</accession>
<reference evidence="2 3" key="1">
    <citation type="journal article" date="2021" name="Int. J. Syst. Evol. Microbiol.">
        <title>Amazonocrinis nigriterrae gen. nov., sp. nov., Atlanticothrix silvestris gen. nov., sp. nov. and Dendronalium phyllosphericum gen. nov., sp. nov., nostocacean cyanobacteria from Brazilian environments.</title>
        <authorList>
            <person name="Alvarenga D.O."/>
            <person name="Andreote A.P.D."/>
            <person name="Branco L.H.Z."/>
            <person name="Delbaje E."/>
            <person name="Cruz R.B."/>
            <person name="Varani A.M."/>
            <person name="Fiore M.F."/>
        </authorList>
    </citation>
    <scope>NUCLEOTIDE SEQUENCE [LARGE SCALE GENOMIC DNA]</scope>
    <source>
        <strain evidence="2 3">CENA67</strain>
    </source>
</reference>
<name>A0A8J7LCZ5_9NOST</name>
<feature type="domain" description="Iminophenyl-pyruvate dimer synthase" evidence="1">
    <location>
        <begin position="25"/>
        <end position="234"/>
    </location>
</feature>
<dbReference type="InterPro" id="IPR026820">
    <property type="entry name" value="VioB/RebD_dom"/>
</dbReference>
<evidence type="ECO:0000313" key="3">
    <source>
        <dbReference type="Proteomes" id="UP000632766"/>
    </source>
</evidence>
<organism evidence="2 3">
    <name type="scientific">Amazonocrinis nigriterrae CENA67</name>
    <dbReference type="NCBI Taxonomy" id="2794033"/>
    <lineage>
        <taxon>Bacteria</taxon>
        <taxon>Bacillati</taxon>
        <taxon>Cyanobacteriota</taxon>
        <taxon>Cyanophyceae</taxon>
        <taxon>Nostocales</taxon>
        <taxon>Nostocaceae</taxon>
        <taxon>Amazonocrinis</taxon>
        <taxon>Amazonocrinis nigriterrae</taxon>
    </lineage>
</organism>
<dbReference type="InterPro" id="IPR012347">
    <property type="entry name" value="Ferritin-like"/>
</dbReference>
<dbReference type="CDD" id="cd00657">
    <property type="entry name" value="Ferritin_like"/>
    <property type="match status" value="1"/>
</dbReference>
<evidence type="ECO:0000313" key="2">
    <source>
        <dbReference type="EMBL" id="MBH8565251.1"/>
    </source>
</evidence>
<comment type="caution">
    <text evidence="2">The sequence shown here is derived from an EMBL/GenBank/DDBJ whole genome shotgun (WGS) entry which is preliminary data.</text>
</comment>
<protein>
    <submittedName>
        <fullName evidence="2">Ferritin-like protein</fullName>
    </submittedName>
</protein>
<dbReference type="PANTHER" id="PTHR34400:SF4">
    <property type="entry name" value="MEMBRANE PROTEIN"/>
    <property type="match status" value="1"/>
</dbReference>
<dbReference type="Gene3D" id="1.20.1260.10">
    <property type="match status" value="1"/>
</dbReference>
<gene>
    <name evidence="2" type="ORF">I8748_24220</name>
</gene>